<reference evidence="2 3" key="1">
    <citation type="submission" date="2024-07" db="EMBL/GenBank/DDBJ databases">
        <title>Section-level genome sequencing and comparative genomics of Aspergillus sections Usti and Cavernicolus.</title>
        <authorList>
            <consortium name="Lawrence Berkeley National Laboratory"/>
            <person name="Nybo J.L."/>
            <person name="Vesth T.C."/>
            <person name="Theobald S."/>
            <person name="Frisvad J.C."/>
            <person name="Larsen T.O."/>
            <person name="Kjaerboelling I."/>
            <person name="Rothschild-Mancinelli K."/>
            <person name="Lyhne E.K."/>
            <person name="Kogle M.E."/>
            <person name="Barry K."/>
            <person name="Clum A."/>
            <person name="Na H."/>
            <person name="Ledsgaard L."/>
            <person name="Lin J."/>
            <person name="Lipzen A."/>
            <person name="Kuo A."/>
            <person name="Riley R."/>
            <person name="Mondo S."/>
            <person name="Labutti K."/>
            <person name="Haridas S."/>
            <person name="Pangalinan J."/>
            <person name="Salamov A.A."/>
            <person name="Simmons B.A."/>
            <person name="Magnuson J.K."/>
            <person name="Chen J."/>
            <person name="Drula E."/>
            <person name="Henrissat B."/>
            <person name="Wiebenga A."/>
            <person name="Lubbers R.J."/>
            <person name="Gomes A.C."/>
            <person name="Macurrencykelacurrency M.R."/>
            <person name="Stajich J."/>
            <person name="Grigoriev I.V."/>
            <person name="Mortensen U.H."/>
            <person name="De Vries R.P."/>
            <person name="Baker S.E."/>
            <person name="Andersen M.R."/>
        </authorList>
    </citation>
    <scope>NUCLEOTIDE SEQUENCE [LARGE SCALE GENOMIC DNA]</scope>
    <source>
        <strain evidence="2 3">CBS 449.75</strain>
    </source>
</reference>
<dbReference type="GeneID" id="98148386"/>
<feature type="domain" description="Stress-response A/B barrel" evidence="1">
    <location>
        <begin position="61"/>
        <end position="139"/>
    </location>
</feature>
<dbReference type="SMART" id="SM00886">
    <property type="entry name" value="Dabb"/>
    <property type="match status" value="1"/>
</dbReference>
<dbReference type="PROSITE" id="PS51502">
    <property type="entry name" value="S_R_A_B_BARREL"/>
    <property type="match status" value="1"/>
</dbReference>
<dbReference type="EMBL" id="JBFXLQ010000032">
    <property type="protein sequence ID" value="KAL2865346.1"/>
    <property type="molecule type" value="Genomic_DNA"/>
</dbReference>
<name>A0ABR4LLL0_9EURO</name>
<dbReference type="InterPro" id="IPR013097">
    <property type="entry name" value="Dabb"/>
</dbReference>
<proteinExistence type="predicted"/>
<dbReference type="Pfam" id="PF07876">
    <property type="entry name" value="Dabb"/>
    <property type="match status" value="1"/>
</dbReference>
<dbReference type="SUPFAM" id="SSF54909">
    <property type="entry name" value="Dimeric alpha+beta barrel"/>
    <property type="match status" value="1"/>
</dbReference>
<comment type="caution">
    <text evidence="2">The sequence shown here is derived from an EMBL/GenBank/DDBJ whole genome shotgun (WGS) entry which is preliminary data.</text>
</comment>
<dbReference type="InterPro" id="IPR011008">
    <property type="entry name" value="Dimeric_a/b-barrel"/>
</dbReference>
<sequence>MPSGRPVFNPYTSRMKITGNRYLHIGSIPSPSAYNLRIPINHYTLLPTHRTSSYQQSKMPVYHVVLFRLKSGVTSAQLSSLTSLAQSMVGKIPGLISLKAGGPLPICVPRAKGFDMGLVAVLEKPDDLAGYATHPAHLE</sequence>
<organism evidence="2 3">
    <name type="scientific">Aspergillus lucknowensis</name>
    <dbReference type="NCBI Taxonomy" id="176173"/>
    <lineage>
        <taxon>Eukaryota</taxon>
        <taxon>Fungi</taxon>
        <taxon>Dikarya</taxon>
        <taxon>Ascomycota</taxon>
        <taxon>Pezizomycotina</taxon>
        <taxon>Eurotiomycetes</taxon>
        <taxon>Eurotiomycetidae</taxon>
        <taxon>Eurotiales</taxon>
        <taxon>Aspergillaceae</taxon>
        <taxon>Aspergillus</taxon>
        <taxon>Aspergillus subgen. Nidulantes</taxon>
    </lineage>
</organism>
<keyword evidence="3" id="KW-1185">Reference proteome</keyword>
<dbReference type="RefSeq" id="XP_070884325.1">
    <property type="nucleotide sequence ID" value="XM_071033314.1"/>
</dbReference>
<dbReference type="Gene3D" id="3.30.70.100">
    <property type="match status" value="1"/>
</dbReference>
<gene>
    <name evidence="2" type="ORF">BJX67DRAFT_382839</name>
</gene>
<evidence type="ECO:0000259" key="1">
    <source>
        <dbReference type="PROSITE" id="PS51502"/>
    </source>
</evidence>
<evidence type="ECO:0000313" key="3">
    <source>
        <dbReference type="Proteomes" id="UP001610432"/>
    </source>
</evidence>
<protein>
    <recommendedName>
        <fullName evidence="1">Stress-response A/B barrel domain-containing protein</fullName>
    </recommendedName>
</protein>
<accession>A0ABR4LLL0</accession>
<evidence type="ECO:0000313" key="2">
    <source>
        <dbReference type="EMBL" id="KAL2865346.1"/>
    </source>
</evidence>
<dbReference type="Proteomes" id="UP001610432">
    <property type="component" value="Unassembled WGS sequence"/>
</dbReference>